<feature type="compositionally biased region" description="Basic and acidic residues" evidence="1">
    <location>
        <begin position="164"/>
        <end position="177"/>
    </location>
</feature>
<protein>
    <submittedName>
        <fullName evidence="3">Uncharacterized protein</fullName>
    </submittedName>
</protein>
<evidence type="ECO:0000256" key="1">
    <source>
        <dbReference type="SAM" id="MobiDB-lite"/>
    </source>
</evidence>
<feature type="transmembrane region" description="Helical" evidence="2">
    <location>
        <begin position="292"/>
        <end position="317"/>
    </location>
</feature>
<reference evidence="3 4" key="1">
    <citation type="journal article" date="2019" name="Sci. Rep.">
        <title>Orb-weaving spider Araneus ventricosus genome elucidates the spidroin gene catalogue.</title>
        <authorList>
            <person name="Kono N."/>
            <person name="Nakamura H."/>
            <person name="Ohtoshi R."/>
            <person name="Moran D.A.P."/>
            <person name="Shinohara A."/>
            <person name="Yoshida Y."/>
            <person name="Fujiwara M."/>
            <person name="Mori M."/>
            <person name="Tomita M."/>
            <person name="Arakawa K."/>
        </authorList>
    </citation>
    <scope>NUCLEOTIDE SEQUENCE [LARGE SCALE GENOMIC DNA]</scope>
</reference>
<keyword evidence="2" id="KW-0472">Membrane</keyword>
<evidence type="ECO:0000256" key="2">
    <source>
        <dbReference type="SAM" id="Phobius"/>
    </source>
</evidence>
<feature type="compositionally biased region" description="Basic and acidic residues" evidence="1">
    <location>
        <begin position="194"/>
        <end position="206"/>
    </location>
</feature>
<gene>
    <name evidence="3" type="ORF">AVEN_163394_1</name>
</gene>
<keyword evidence="4" id="KW-1185">Reference proteome</keyword>
<evidence type="ECO:0000313" key="4">
    <source>
        <dbReference type="Proteomes" id="UP000499080"/>
    </source>
</evidence>
<evidence type="ECO:0000313" key="3">
    <source>
        <dbReference type="EMBL" id="GBN68715.1"/>
    </source>
</evidence>
<organism evidence="3 4">
    <name type="scientific">Araneus ventricosus</name>
    <name type="common">Orbweaver spider</name>
    <name type="synonym">Epeira ventricosa</name>
    <dbReference type="NCBI Taxonomy" id="182803"/>
    <lineage>
        <taxon>Eukaryota</taxon>
        <taxon>Metazoa</taxon>
        <taxon>Ecdysozoa</taxon>
        <taxon>Arthropoda</taxon>
        <taxon>Chelicerata</taxon>
        <taxon>Arachnida</taxon>
        <taxon>Araneae</taxon>
        <taxon>Araneomorphae</taxon>
        <taxon>Entelegynae</taxon>
        <taxon>Araneoidea</taxon>
        <taxon>Araneidae</taxon>
        <taxon>Araneus</taxon>
    </lineage>
</organism>
<keyword evidence="2" id="KW-0812">Transmembrane</keyword>
<keyword evidence="2" id="KW-1133">Transmembrane helix</keyword>
<dbReference type="EMBL" id="BGPR01015302">
    <property type="protein sequence ID" value="GBN68715.1"/>
    <property type="molecule type" value="Genomic_DNA"/>
</dbReference>
<sequence length="321" mass="36398">MRACHSLKTSRRIQNKCSLIAVLGGKVLAILRGTKLFPMDDHQSKPTEPEHLGIEMDVLEDKNCSTIQVGPFPGSARRLSTNSEEGKEARHDIDITSGTYDLHINRSPGTSASGQCIAQKESTQLFRGDILDTQVGGDDSHDSEDTADEVYFLARHDLQFKRRAARDGKQLHSRRGESTQVFGRDVLDTQNSERLSEPDSRRRPTKPEPIQACVHSSKRKPNRGATQHHAIPGEPIGDHGEYWRRTFLNKDDVTPEKSSLEQEVLEAKRQWYRSRKMRPEYFQSPPSTNLEFWFITLAIIMIIITVVLITVLWKYLLGISP</sequence>
<proteinExistence type="predicted"/>
<dbReference type="AlphaFoldDB" id="A0A4Y2R040"/>
<comment type="caution">
    <text evidence="3">The sequence shown here is derived from an EMBL/GenBank/DDBJ whole genome shotgun (WGS) entry which is preliminary data.</text>
</comment>
<accession>A0A4Y2R040</accession>
<name>A0A4Y2R040_ARAVE</name>
<feature type="region of interest" description="Disordered" evidence="1">
    <location>
        <begin position="164"/>
        <end position="238"/>
    </location>
</feature>
<dbReference type="Proteomes" id="UP000499080">
    <property type="component" value="Unassembled WGS sequence"/>
</dbReference>